<protein>
    <submittedName>
        <fullName evidence="8">Transcription regulatory protein</fullName>
    </submittedName>
</protein>
<dbReference type="eggNOG" id="KOG4204">
    <property type="taxonomic scope" value="Eukaryota"/>
</dbReference>
<dbReference type="GO" id="GO:0003714">
    <property type="term" value="F:transcription corepressor activity"/>
    <property type="evidence" value="ECO:0007669"/>
    <property type="project" value="EnsemblFungi"/>
</dbReference>
<dbReference type="Pfam" id="PF16879">
    <property type="entry name" value="Sin3a_C"/>
    <property type="match status" value="1"/>
</dbReference>
<dbReference type="RefSeq" id="XP_001385789.2">
    <property type="nucleotide sequence ID" value="XM_001385752.1"/>
</dbReference>
<evidence type="ECO:0000259" key="7">
    <source>
        <dbReference type="SMART" id="SM00761"/>
    </source>
</evidence>
<feature type="compositionally biased region" description="Basic and acidic residues" evidence="6">
    <location>
        <begin position="705"/>
        <end position="716"/>
    </location>
</feature>
<dbReference type="GeneID" id="4839932"/>
<dbReference type="OMA" id="MCEEVIK"/>
<dbReference type="PROSITE" id="PS51477">
    <property type="entry name" value="PAH"/>
    <property type="match status" value="3"/>
</dbReference>
<gene>
    <name evidence="8" type="primary">SIN3</name>
    <name evidence="8" type="ORF">PICST_62296</name>
</gene>
<dbReference type="InParanoid" id="A3LX91"/>
<dbReference type="InterPro" id="IPR036600">
    <property type="entry name" value="PAH_sf"/>
</dbReference>
<dbReference type="InterPro" id="IPR039774">
    <property type="entry name" value="Sin3-like"/>
</dbReference>
<dbReference type="GO" id="GO:0061186">
    <property type="term" value="P:negative regulation of silent mating-type cassette heterochromatin formation"/>
    <property type="evidence" value="ECO:0007669"/>
    <property type="project" value="EnsemblFungi"/>
</dbReference>
<dbReference type="EMBL" id="CP000500">
    <property type="protein sequence ID" value="ABN67760.2"/>
    <property type="molecule type" value="Genomic_DNA"/>
</dbReference>
<dbReference type="InterPro" id="IPR013194">
    <property type="entry name" value="HDAC_interact_dom"/>
</dbReference>
<dbReference type="GO" id="GO:0061188">
    <property type="term" value="P:negative regulation of rDNA heterochromatin formation"/>
    <property type="evidence" value="ECO:0007669"/>
    <property type="project" value="EnsemblFungi"/>
</dbReference>
<dbReference type="GO" id="GO:0045944">
    <property type="term" value="P:positive regulation of transcription by RNA polymerase II"/>
    <property type="evidence" value="ECO:0007669"/>
    <property type="project" value="EnsemblFungi"/>
</dbReference>
<evidence type="ECO:0000256" key="3">
    <source>
        <dbReference type="ARBA" id="ARBA00022737"/>
    </source>
</evidence>
<dbReference type="GO" id="GO:0006303">
    <property type="term" value="P:double-strand break repair via nonhomologous end joining"/>
    <property type="evidence" value="ECO:0007669"/>
    <property type="project" value="EnsemblFungi"/>
</dbReference>
<dbReference type="Gene3D" id="1.20.1160.11">
    <property type="entry name" value="Paired amphipathic helix"/>
    <property type="match status" value="3"/>
</dbReference>
<evidence type="ECO:0000256" key="2">
    <source>
        <dbReference type="ARBA" id="ARBA00022491"/>
    </source>
</evidence>
<accession>A3LX91</accession>
<feature type="compositionally biased region" description="Polar residues" evidence="6">
    <location>
        <begin position="722"/>
        <end position="735"/>
    </location>
</feature>
<dbReference type="Pfam" id="PF02671">
    <property type="entry name" value="PAH"/>
    <property type="match status" value="3"/>
</dbReference>
<evidence type="ECO:0000313" key="9">
    <source>
        <dbReference type="Proteomes" id="UP000002258"/>
    </source>
</evidence>
<dbReference type="STRING" id="322104.A3LX91"/>
<sequence>MKDFKSQSIDTPGVIDRVSTLFRGHRNLIQGFNTFLPPGYRIECSLDPSDPNPIRVTTPTGTTTRPNINNGTYGQRWGNEEQGHQQIAAGQYSQDQQQLQAQHQMQQQVAENGGGQIEFNHAISYVNKIKTRFANQPDIYKQFLEILQTYQREQKPIAEVYEQVTVLFANSPDLLDDFKQFLPDTSNQAYVQQQAQQQAVTEGAYSANNATAQLPPVGNFQPPTGLSPSAAQPYPQQNFQVPSGNPEPHGITVVTEQELPKKKKSLSEGYTYDNYEDAQISSVRGGPQVKTGTTKAVASGKNGPVSTITVNPTLVPGIPEPVPPSASVKTSSLSEEISFFDKVKKAIGNKQSYNDFLKILNLYSQEIIDKRTLVERVNGFIGDSHPDLFNWFKSFVGYEEKPQHIENITFKKHQLELSLCKAYGPSYRQLPKAETYMPCSGRDEMCWEVLNDEWVGHPTWASEDSGFIAHRKNQYEEILFKIEEERLEFDYYMESNLRTIQILETIANRIANMTPEQKANFKLPPGLGHNSTTIYKKVIRKIYDKDRGFEVIDALHENPAIAVPIVLKRLKQKDEEWKRAQREWNKVWREMEQKVFYKSLDHLGLTFKQADKKLLTAKQLVSEISSVKVEQQNKRLHPLTPKPQEQLSYVFKDYDILKDILKLADVFINRSSNYSSNDRDKLTQFFQFFVSLFFGIPTEDIERALTSRGKSEKTTADETDENGTTSENAEASGQSLIPKKRSRESDLLRDVLKKQSKSKKDERSDSPTPQSNDLEEQELVDEVEKSSELWIKTANTKFSLNDDDSDTKRDKYNFFCNTTIYVFFRHLRTLYERLEEIKAMNEEVGKEIRARRHPRFAKDLNLLSHQLEDMGVEILGTKDCYLQVLELSERLIEGEIEHQWFEESLRQGYRNRAYKVYTVDKVVQAMVKHMHSMVTDSKTSEMMVLYESDRSSPTSTAKDQILYRMQVRALMSTDENMFKITFKESTNSANIQFVSLDDLTINDHENAEEEYNYYVTSYVMSHPTEGVPASKINMPFSRSFIESVDEDQVEGRVSSGLKVSVCENSYRLFFEANSHDEFTSKVVYNKQAEDGKKKSEKVDALRKLINDDEVGWKRGLAGDEDANLLDQQAKALFEKGSSAYFQFSTKKEVVEPKKEAEPHTEAVAQVSETETRHDADATVVQENNDTTIQQDVNDTTTDETTVNQDDASIIAEGQTEHSTITVIPGKEA</sequence>
<dbReference type="InterPro" id="IPR031693">
    <property type="entry name" value="Sin3_C"/>
</dbReference>
<keyword evidence="4 5" id="KW-0539">Nucleus</keyword>
<dbReference type="GO" id="GO:0032221">
    <property type="term" value="C:Rpd3S complex"/>
    <property type="evidence" value="ECO:0007669"/>
    <property type="project" value="EnsemblFungi"/>
</dbReference>
<dbReference type="Proteomes" id="UP000002258">
    <property type="component" value="Chromosome 6"/>
</dbReference>
<feature type="compositionally biased region" description="Polar residues" evidence="6">
    <location>
        <begin position="221"/>
        <end position="230"/>
    </location>
</feature>
<dbReference type="FunFam" id="1.20.1160.11:FF:000002">
    <property type="entry name" value="Paired amphipathic helix protein SIN3"/>
    <property type="match status" value="1"/>
</dbReference>
<dbReference type="GO" id="GO:0044804">
    <property type="term" value="P:nucleophagy"/>
    <property type="evidence" value="ECO:0007669"/>
    <property type="project" value="EnsemblFungi"/>
</dbReference>
<feature type="region of interest" description="Disordered" evidence="6">
    <location>
        <begin position="705"/>
        <end position="739"/>
    </location>
</feature>
<reference evidence="8 9" key="1">
    <citation type="journal article" date="2007" name="Nat. Biotechnol.">
        <title>Genome sequence of the lignocellulose-bioconverting and xylose-fermenting yeast Pichia stipitis.</title>
        <authorList>
            <person name="Jeffries T.W."/>
            <person name="Grigoriev I.V."/>
            <person name="Grimwood J."/>
            <person name="Laplaza J.M."/>
            <person name="Aerts A."/>
            <person name="Salamov A."/>
            <person name="Schmutz J."/>
            <person name="Lindquist E."/>
            <person name="Dehal P."/>
            <person name="Shapiro H."/>
            <person name="Jin Y.S."/>
            <person name="Passoth V."/>
            <person name="Richardson P.M."/>
        </authorList>
    </citation>
    <scope>NUCLEOTIDE SEQUENCE [LARGE SCALE GENOMIC DNA]</scope>
    <source>
        <strain evidence="9">ATCC 58785 / CBS 6054 / NBRC 10063 / NRRL Y-11545</strain>
    </source>
</reference>
<proteinExistence type="predicted"/>
<dbReference type="GO" id="GO:0000086">
    <property type="term" value="P:G2/M transition of mitotic cell cycle"/>
    <property type="evidence" value="ECO:0007669"/>
    <property type="project" value="EnsemblFungi"/>
</dbReference>
<feature type="region of interest" description="Disordered" evidence="6">
    <location>
        <begin position="753"/>
        <end position="779"/>
    </location>
</feature>
<dbReference type="GO" id="GO:0000122">
    <property type="term" value="P:negative regulation of transcription by RNA polymerase II"/>
    <property type="evidence" value="ECO:0007669"/>
    <property type="project" value="EnsemblFungi"/>
</dbReference>
<dbReference type="OrthoDB" id="10265969at2759"/>
<dbReference type="KEGG" id="pic:PICST_62296"/>
<evidence type="ECO:0000256" key="6">
    <source>
        <dbReference type="SAM" id="MobiDB-lite"/>
    </source>
</evidence>
<feature type="region of interest" description="Disordered" evidence="6">
    <location>
        <begin position="210"/>
        <end position="230"/>
    </location>
</feature>
<comment type="subcellular location">
    <subcellularLocation>
        <location evidence="1 5">Nucleus</location>
    </subcellularLocation>
</comment>
<keyword evidence="9" id="KW-1185">Reference proteome</keyword>
<dbReference type="GO" id="GO:0033698">
    <property type="term" value="C:Rpd3L complex"/>
    <property type="evidence" value="ECO:0007669"/>
    <property type="project" value="EnsemblFungi"/>
</dbReference>
<evidence type="ECO:0000313" key="8">
    <source>
        <dbReference type="EMBL" id="ABN67760.2"/>
    </source>
</evidence>
<keyword evidence="2" id="KW-0678">Repressor</keyword>
<feature type="compositionally biased region" description="Basic and acidic residues" evidence="6">
    <location>
        <begin position="753"/>
        <end position="765"/>
    </location>
</feature>
<dbReference type="GO" id="GO:0016479">
    <property type="term" value="P:negative regulation of transcription by RNA polymerase I"/>
    <property type="evidence" value="ECO:0007669"/>
    <property type="project" value="EnsemblFungi"/>
</dbReference>
<keyword evidence="3" id="KW-0677">Repeat</keyword>
<dbReference type="PANTHER" id="PTHR12346">
    <property type="entry name" value="SIN3B-RELATED"/>
    <property type="match status" value="1"/>
</dbReference>
<evidence type="ECO:0000256" key="5">
    <source>
        <dbReference type="PROSITE-ProRule" id="PRU00810"/>
    </source>
</evidence>
<dbReference type="GO" id="GO:0034605">
    <property type="term" value="P:cellular response to heat"/>
    <property type="evidence" value="ECO:0007669"/>
    <property type="project" value="EnsemblFungi"/>
</dbReference>
<dbReference type="GO" id="GO:0070550">
    <property type="term" value="P:rDNA chromatin condensation"/>
    <property type="evidence" value="ECO:0007669"/>
    <property type="project" value="EnsemblFungi"/>
</dbReference>
<dbReference type="GO" id="GO:0051321">
    <property type="term" value="P:meiotic cell cycle"/>
    <property type="evidence" value="ECO:0007669"/>
    <property type="project" value="EnsemblFungi"/>
</dbReference>
<dbReference type="GO" id="GO:0003713">
    <property type="term" value="F:transcription coactivator activity"/>
    <property type="evidence" value="ECO:0007669"/>
    <property type="project" value="EnsemblFungi"/>
</dbReference>
<feature type="domain" description="Histone deacetylase interacting" evidence="7">
    <location>
        <begin position="419"/>
        <end position="520"/>
    </location>
</feature>
<dbReference type="Pfam" id="PF08295">
    <property type="entry name" value="Sin3_corepress"/>
    <property type="match status" value="1"/>
</dbReference>
<dbReference type="HOGENOM" id="CLU_001360_2_1_1"/>
<dbReference type="SMART" id="SM00761">
    <property type="entry name" value="HDAC_interact"/>
    <property type="match status" value="1"/>
</dbReference>
<organism evidence="8 9">
    <name type="scientific">Scheffersomyces stipitis (strain ATCC 58785 / CBS 6054 / NBRC 10063 / NRRL Y-11545)</name>
    <name type="common">Yeast</name>
    <name type="synonym">Pichia stipitis</name>
    <dbReference type="NCBI Taxonomy" id="322104"/>
    <lineage>
        <taxon>Eukaryota</taxon>
        <taxon>Fungi</taxon>
        <taxon>Dikarya</taxon>
        <taxon>Ascomycota</taxon>
        <taxon>Saccharomycotina</taxon>
        <taxon>Pichiomycetes</taxon>
        <taxon>Debaryomycetaceae</taxon>
        <taxon>Scheffersomyces</taxon>
    </lineage>
</organism>
<evidence type="ECO:0000256" key="1">
    <source>
        <dbReference type="ARBA" id="ARBA00004123"/>
    </source>
</evidence>
<dbReference type="GO" id="GO:0030174">
    <property type="term" value="P:regulation of DNA-templated DNA replication initiation"/>
    <property type="evidence" value="ECO:0007669"/>
    <property type="project" value="EnsemblFungi"/>
</dbReference>
<dbReference type="FunCoup" id="A3LX91">
    <property type="interactions" value="1148"/>
</dbReference>
<dbReference type="InterPro" id="IPR003822">
    <property type="entry name" value="PAH"/>
</dbReference>
<dbReference type="GO" id="GO:0042802">
    <property type="term" value="F:identical protein binding"/>
    <property type="evidence" value="ECO:0007669"/>
    <property type="project" value="EnsemblFungi"/>
</dbReference>
<dbReference type="SUPFAM" id="SSF47762">
    <property type="entry name" value="PAH2 domain"/>
    <property type="match status" value="3"/>
</dbReference>
<evidence type="ECO:0000256" key="4">
    <source>
        <dbReference type="ARBA" id="ARBA00023242"/>
    </source>
</evidence>
<dbReference type="FunFam" id="1.20.1160.11:FF:000003">
    <property type="entry name" value="Paired amphipathic helix SIN3-like protein"/>
    <property type="match status" value="1"/>
</dbReference>
<feature type="region of interest" description="Disordered" evidence="6">
    <location>
        <begin position="46"/>
        <end position="68"/>
    </location>
</feature>
<dbReference type="AlphaFoldDB" id="A3LX91"/>
<feature type="compositionally biased region" description="Low complexity" evidence="6">
    <location>
        <begin position="52"/>
        <end position="68"/>
    </location>
</feature>
<name>A3LX91_PICST</name>
<dbReference type="PANTHER" id="PTHR12346:SF0">
    <property type="entry name" value="SIN3A, ISOFORM G"/>
    <property type="match status" value="1"/>
</dbReference>